<keyword evidence="9" id="KW-0547">Nucleotide-binding</keyword>
<dbReference type="NCBIfam" id="TIGR00229">
    <property type="entry name" value="sensory_box"/>
    <property type="match status" value="1"/>
</dbReference>
<feature type="domain" description="Histidine kinase" evidence="7">
    <location>
        <begin position="196"/>
        <end position="403"/>
    </location>
</feature>
<dbReference type="GO" id="GO:0005524">
    <property type="term" value="F:ATP binding"/>
    <property type="evidence" value="ECO:0007669"/>
    <property type="project" value="UniProtKB-KW"/>
</dbReference>
<dbReference type="SUPFAM" id="SSF55785">
    <property type="entry name" value="PYP-like sensor domain (PAS domain)"/>
    <property type="match status" value="1"/>
</dbReference>
<dbReference type="CDD" id="cd00130">
    <property type="entry name" value="PAS"/>
    <property type="match status" value="1"/>
</dbReference>
<organism evidence="9 10">
    <name type="scientific">Polaribacter marinivivus</name>
    <dbReference type="NCBI Taxonomy" id="1524260"/>
    <lineage>
        <taxon>Bacteria</taxon>
        <taxon>Pseudomonadati</taxon>
        <taxon>Bacteroidota</taxon>
        <taxon>Flavobacteriia</taxon>
        <taxon>Flavobacteriales</taxon>
        <taxon>Flavobacteriaceae</taxon>
    </lineage>
</organism>
<name>A0ABV8RAI9_9FLAO</name>
<dbReference type="InterPro" id="IPR052162">
    <property type="entry name" value="Sensor_kinase/Photoreceptor"/>
</dbReference>
<dbReference type="PRINTS" id="PR00344">
    <property type="entry name" value="BCTRLSENSOR"/>
</dbReference>
<evidence type="ECO:0000313" key="10">
    <source>
        <dbReference type="Proteomes" id="UP001595826"/>
    </source>
</evidence>
<dbReference type="SUPFAM" id="SSF55874">
    <property type="entry name" value="ATPase domain of HSP90 chaperone/DNA topoisomerase II/histidine kinase"/>
    <property type="match status" value="1"/>
</dbReference>
<evidence type="ECO:0000256" key="4">
    <source>
        <dbReference type="ARBA" id="ARBA00022679"/>
    </source>
</evidence>
<dbReference type="EC" id="2.7.13.3" evidence="2"/>
<dbReference type="PANTHER" id="PTHR43304">
    <property type="entry name" value="PHYTOCHROME-LIKE PROTEIN CPH1"/>
    <property type="match status" value="1"/>
</dbReference>
<dbReference type="InterPro" id="IPR000014">
    <property type="entry name" value="PAS"/>
</dbReference>
<keyword evidence="3" id="KW-0597">Phosphoprotein</keyword>
<evidence type="ECO:0000256" key="1">
    <source>
        <dbReference type="ARBA" id="ARBA00000085"/>
    </source>
</evidence>
<evidence type="ECO:0000256" key="5">
    <source>
        <dbReference type="ARBA" id="ARBA00022777"/>
    </source>
</evidence>
<dbReference type="SMART" id="SM00388">
    <property type="entry name" value="HisKA"/>
    <property type="match status" value="1"/>
</dbReference>
<dbReference type="SUPFAM" id="SSF47384">
    <property type="entry name" value="Homodimeric domain of signal transducing histidine kinase"/>
    <property type="match status" value="1"/>
</dbReference>
<keyword evidence="5" id="KW-0418">Kinase</keyword>
<reference evidence="10" key="1">
    <citation type="journal article" date="2019" name="Int. J. Syst. Evol. Microbiol.">
        <title>The Global Catalogue of Microorganisms (GCM) 10K type strain sequencing project: providing services to taxonomists for standard genome sequencing and annotation.</title>
        <authorList>
            <consortium name="The Broad Institute Genomics Platform"/>
            <consortium name="The Broad Institute Genome Sequencing Center for Infectious Disease"/>
            <person name="Wu L."/>
            <person name="Ma J."/>
        </authorList>
    </citation>
    <scope>NUCLEOTIDE SEQUENCE [LARGE SCALE GENOMIC DNA]</scope>
    <source>
        <strain evidence="10">CECT 8655</strain>
    </source>
</reference>
<dbReference type="InterPro" id="IPR004358">
    <property type="entry name" value="Sig_transdc_His_kin-like_C"/>
</dbReference>
<evidence type="ECO:0000256" key="2">
    <source>
        <dbReference type="ARBA" id="ARBA00012438"/>
    </source>
</evidence>
<dbReference type="InterPro" id="IPR003594">
    <property type="entry name" value="HATPase_dom"/>
</dbReference>
<comment type="caution">
    <text evidence="9">The sequence shown here is derived from an EMBL/GenBank/DDBJ whole genome shotgun (WGS) entry which is preliminary data.</text>
</comment>
<dbReference type="Proteomes" id="UP001595826">
    <property type="component" value="Unassembled WGS sequence"/>
</dbReference>
<feature type="coiled-coil region" evidence="6">
    <location>
        <begin position="3"/>
        <end position="54"/>
    </location>
</feature>
<keyword evidence="6" id="KW-0175">Coiled coil</keyword>
<feature type="domain" description="PAC" evidence="8">
    <location>
        <begin position="126"/>
        <end position="178"/>
    </location>
</feature>
<dbReference type="Gene3D" id="1.10.287.130">
    <property type="match status" value="1"/>
</dbReference>
<dbReference type="PANTHER" id="PTHR43304:SF1">
    <property type="entry name" value="PAC DOMAIN-CONTAINING PROTEIN"/>
    <property type="match status" value="1"/>
</dbReference>
<evidence type="ECO:0000256" key="6">
    <source>
        <dbReference type="SAM" id="Coils"/>
    </source>
</evidence>
<keyword evidence="4" id="KW-0808">Transferase</keyword>
<proteinExistence type="predicted"/>
<dbReference type="Pfam" id="PF02518">
    <property type="entry name" value="HATPase_c"/>
    <property type="match status" value="1"/>
</dbReference>
<dbReference type="InterPro" id="IPR035965">
    <property type="entry name" value="PAS-like_dom_sf"/>
</dbReference>
<sequence length="403" mass="46594">MENNELEVLKKALEREKSARKQAELILEQKSRNLLLISRELKLANQELTKLLNEKSTQLSGVFKNINDAYVVFNLSGDILEMNNNAKELFNHYSDSTLNIKKLVHKKDLEYSNQFFKQLEEIGSFTNFTSRIVTSTKSTKWVQINASLIYSHSKKIIGAQGIVRDISKIKKLELQKENILKELENSNNQLQEYAHIVSHDLKSPLRSLHALCSWIKEDNIDSFNETTLQNFNLIENTLENMENLISNVLEYSSAGYKIDEYEQVDLNKLLLNLKRTLFIPEHIKVNIQENLPTIKAEKTKIQQIFQNLISNSIKFIDKENGLIEISCNEKKHHYEFSVSDNGIGVDKQYHNKIFNIFQSLNRNDDSTGVGLSIVKKIVNLYEGEIWLDSKLGKGTTFYFTIKK</sequence>
<gene>
    <name evidence="9" type="ORF">ACFOWD_10670</name>
</gene>
<dbReference type="Pfam" id="PF00989">
    <property type="entry name" value="PAS"/>
    <property type="match status" value="1"/>
</dbReference>
<dbReference type="Gene3D" id="3.30.450.20">
    <property type="entry name" value="PAS domain"/>
    <property type="match status" value="1"/>
</dbReference>
<dbReference type="Pfam" id="PF00512">
    <property type="entry name" value="HisKA"/>
    <property type="match status" value="1"/>
</dbReference>
<dbReference type="CDD" id="cd00082">
    <property type="entry name" value="HisKA"/>
    <property type="match status" value="1"/>
</dbReference>
<dbReference type="InterPro" id="IPR036890">
    <property type="entry name" value="HATPase_C_sf"/>
</dbReference>
<evidence type="ECO:0000259" key="8">
    <source>
        <dbReference type="PROSITE" id="PS50113"/>
    </source>
</evidence>
<dbReference type="PROSITE" id="PS50109">
    <property type="entry name" value="HIS_KIN"/>
    <property type="match status" value="1"/>
</dbReference>
<dbReference type="EMBL" id="JBHSCY010000002">
    <property type="protein sequence ID" value="MFC4269371.1"/>
    <property type="molecule type" value="Genomic_DNA"/>
</dbReference>
<comment type="catalytic activity">
    <reaction evidence="1">
        <text>ATP + protein L-histidine = ADP + protein N-phospho-L-histidine.</text>
        <dbReference type="EC" id="2.7.13.3"/>
    </reaction>
</comment>
<protein>
    <recommendedName>
        <fullName evidence="2">histidine kinase</fullName>
        <ecNumber evidence="2">2.7.13.3</ecNumber>
    </recommendedName>
</protein>
<dbReference type="PROSITE" id="PS50113">
    <property type="entry name" value="PAC"/>
    <property type="match status" value="1"/>
</dbReference>
<dbReference type="InterPro" id="IPR013767">
    <property type="entry name" value="PAS_fold"/>
</dbReference>
<dbReference type="InterPro" id="IPR000700">
    <property type="entry name" value="PAS-assoc_C"/>
</dbReference>
<dbReference type="SMART" id="SM00387">
    <property type="entry name" value="HATPase_c"/>
    <property type="match status" value="1"/>
</dbReference>
<dbReference type="InterPro" id="IPR005467">
    <property type="entry name" value="His_kinase_dom"/>
</dbReference>
<evidence type="ECO:0000259" key="7">
    <source>
        <dbReference type="PROSITE" id="PS50109"/>
    </source>
</evidence>
<dbReference type="RefSeq" id="WP_377410437.1">
    <property type="nucleotide sequence ID" value="NZ_JBHSCY010000002.1"/>
</dbReference>
<keyword evidence="10" id="KW-1185">Reference proteome</keyword>
<feature type="coiled-coil region" evidence="6">
    <location>
        <begin position="169"/>
        <end position="196"/>
    </location>
</feature>
<dbReference type="InterPro" id="IPR036097">
    <property type="entry name" value="HisK_dim/P_sf"/>
</dbReference>
<accession>A0ABV8RAI9</accession>
<evidence type="ECO:0000313" key="9">
    <source>
        <dbReference type="EMBL" id="MFC4269371.1"/>
    </source>
</evidence>
<dbReference type="InterPro" id="IPR003661">
    <property type="entry name" value="HisK_dim/P_dom"/>
</dbReference>
<keyword evidence="9" id="KW-0067">ATP-binding</keyword>
<dbReference type="Gene3D" id="3.30.565.10">
    <property type="entry name" value="Histidine kinase-like ATPase, C-terminal domain"/>
    <property type="match status" value="1"/>
</dbReference>
<evidence type="ECO:0000256" key="3">
    <source>
        <dbReference type="ARBA" id="ARBA00022553"/>
    </source>
</evidence>